<dbReference type="Proteomes" id="UP001363622">
    <property type="component" value="Unassembled WGS sequence"/>
</dbReference>
<evidence type="ECO:0000313" key="2">
    <source>
        <dbReference type="EMBL" id="KAK7522099.1"/>
    </source>
</evidence>
<organism evidence="2 3">
    <name type="scientific">Phyllosticta citriasiana</name>
    <dbReference type="NCBI Taxonomy" id="595635"/>
    <lineage>
        <taxon>Eukaryota</taxon>
        <taxon>Fungi</taxon>
        <taxon>Dikarya</taxon>
        <taxon>Ascomycota</taxon>
        <taxon>Pezizomycotina</taxon>
        <taxon>Dothideomycetes</taxon>
        <taxon>Dothideomycetes incertae sedis</taxon>
        <taxon>Botryosphaeriales</taxon>
        <taxon>Phyllostictaceae</taxon>
        <taxon>Phyllosticta</taxon>
    </lineage>
</organism>
<evidence type="ECO:0008006" key="4">
    <source>
        <dbReference type="Google" id="ProtNLM"/>
    </source>
</evidence>
<keyword evidence="1" id="KW-0732">Signal</keyword>
<comment type="caution">
    <text evidence="2">The sequence shown here is derived from an EMBL/GenBank/DDBJ whole genome shotgun (WGS) entry which is preliminary data.</text>
</comment>
<protein>
    <recommendedName>
        <fullName evidence="4">Secreted protein</fullName>
    </recommendedName>
</protein>
<name>A0ABR1KWS1_9PEZI</name>
<evidence type="ECO:0000313" key="3">
    <source>
        <dbReference type="Proteomes" id="UP001363622"/>
    </source>
</evidence>
<evidence type="ECO:0000256" key="1">
    <source>
        <dbReference type="SAM" id="SignalP"/>
    </source>
</evidence>
<dbReference type="EMBL" id="JBBPHU010000002">
    <property type="protein sequence ID" value="KAK7522099.1"/>
    <property type="molecule type" value="Genomic_DNA"/>
</dbReference>
<proteinExistence type="predicted"/>
<reference evidence="2 3" key="1">
    <citation type="submission" date="2024-04" db="EMBL/GenBank/DDBJ databases">
        <title>Phyllosticta paracitricarpa is synonymous to the EU quarantine fungus P. citricarpa based on phylogenomic analyses.</title>
        <authorList>
            <consortium name="Lawrence Berkeley National Laboratory"/>
            <person name="Van Ingen-Buijs V.A."/>
            <person name="Van Westerhoven A.C."/>
            <person name="Haridas S."/>
            <person name="Skiadas P."/>
            <person name="Martin F."/>
            <person name="Groenewald J.Z."/>
            <person name="Crous P.W."/>
            <person name="Seidl M.F."/>
        </authorList>
    </citation>
    <scope>NUCLEOTIDE SEQUENCE [LARGE SCALE GENOMIC DNA]</scope>
    <source>
        <strain evidence="2 3">CBS 123371</strain>
    </source>
</reference>
<keyword evidence="3" id="KW-1185">Reference proteome</keyword>
<sequence>MVSKLIPVCCFSSLIAIWQGNSCLGELANTEGSCLRRCCTICNCPIVGTVRFPETRWRCDQREKNQIRGKNYPIKSARSKHDQRCTLYRGSPLPSHEC</sequence>
<feature type="signal peptide" evidence="1">
    <location>
        <begin position="1"/>
        <end position="20"/>
    </location>
</feature>
<accession>A0ABR1KWS1</accession>
<gene>
    <name evidence="2" type="ORF">IWZ03DRAFT_370246</name>
</gene>
<feature type="chain" id="PRO_5047089244" description="Secreted protein" evidence="1">
    <location>
        <begin position="21"/>
        <end position="98"/>
    </location>
</feature>